<dbReference type="PROSITE" id="PS51257">
    <property type="entry name" value="PROKAR_LIPOPROTEIN"/>
    <property type="match status" value="1"/>
</dbReference>
<dbReference type="GO" id="GO:0004556">
    <property type="term" value="F:alpha-amylase activity"/>
    <property type="evidence" value="ECO:0007669"/>
    <property type="project" value="TreeGrafter"/>
</dbReference>
<dbReference type="InterPro" id="IPR045857">
    <property type="entry name" value="O16G_dom_2"/>
</dbReference>
<feature type="domain" description="Glycosyl hydrolase family 13 catalytic" evidence="2">
    <location>
        <begin position="35"/>
        <end position="419"/>
    </location>
</feature>
<organism evidence="3 4">
    <name type="scientific">Erysipelothrix inopinata</name>
    <dbReference type="NCBI Taxonomy" id="225084"/>
    <lineage>
        <taxon>Bacteria</taxon>
        <taxon>Bacillati</taxon>
        <taxon>Bacillota</taxon>
        <taxon>Erysipelotrichia</taxon>
        <taxon>Erysipelotrichales</taxon>
        <taxon>Erysipelotrichaceae</taxon>
        <taxon>Erysipelothrix</taxon>
    </lineage>
</organism>
<dbReference type="RefSeq" id="WP_187533911.1">
    <property type="nucleotide sequence ID" value="NZ_CBCSHU010000008.1"/>
</dbReference>
<name>A0A7G9RYW5_9FIRM</name>
<dbReference type="InterPro" id="IPR006047">
    <property type="entry name" value="GH13_cat_dom"/>
</dbReference>
<dbReference type="Proteomes" id="UP000515928">
    <property type="component" value="Chromosome"/>
</dbReference>
<accession>A0A7G9RYW5</accession>
<protein>
    <submittedName>
        <fullName evidence="3">Alpha-amylase</fullName>
    </submittedName>
</protein>
<evidence type="ECO:0000259" key="2">
    <source>
        <dbReference type="SMART" id="SM00642"/>
    </source>
</evidence>
<sequence>MKKFGIILLGILVLVGCTPQKKAYVHPEVPSLYYEIFVASFYDSNGDGVGDLEGVKEKLPYIQETLGVSNLWLMPINPSPSYHKYDVVDYYDIDKSYGDIESMKSLLSSMKDRDMTLIMDLVLNHTSSDHPWFKEAVAAKQSGTCSETKYCDYYNFSDSWQKGYNEIGSGLWYESVFTESMPDLNLDNPDVRNEIKEIVTFWFNLGVSGFRLDATTHFYEDETSKNTEFLSWFNTMAKEINPQAYIVGEAWVPNSTIAQMYDSKIDSFFNFGVSQAQGDIVKSIKKEDGQALSKKVADYNDEIRSHNPKAKDAPFLSNHDNGRSASYFTDEKEQKLAASIYLTMPGTPFIYYGEEIGLKGSGIDENKRLPMIWSQKDDKGRTNPPKNADYTVPFESSVEDQLKDSQSLINHYIKVIEIRNKYSQISTANPISLPSDAPLYVMQFDDIIVVHNLSSEQQSLTGKYEILDIISGDAKGQASQLNVEGYSSLVIKHK</sequence>
<gene>
    <name evidence="3" type="ORF">H9L01_10570</name>
</gene>
<dbReference type="SUPFAM" id="SSF51445">
    <property type="entry name" value="(Trans)glycosidases"/>
    <property type="match status" value="1"/>
</dbReference>
<dbReference type="Pfam" id="PF00128">
    <property type="entry name" value="Alpha-amylase"/>
    <property type="match status" value="1"/>
</dbReference>
<proteinExistence type="inferred from homology"/>
<dbReference type="Gene3D" id="3.90.400.10">
    <property type="entry name" value="Oligo-1,6-glucosidase, Domain 2"/>
    <property type="match status" value="1"/>
</dbReference>
<dbReference type="KEGG" id="eio:H9L01_10570"/>
<evidence type="ECO:0000313" key="4">
    <source>
        <dbReference type="Proteomes" id="UP000515928"/>
    </source>
</evidence>
<dbReference type="PANTHER" id="PTHR10357:SF179">
    <property type="entry name" value="NEUTRAL AND BASIC AMINO ACID TRANSPORT PROTEIN RBAT"/>
    <property type="match status" value="1"/>
</dbReference>
<dbReference type="EMBL" id="CP060715">
    <property type="protein sequence ID" value="QNN60790.1"/>
    <property type="molecule type" value="Genomic_DNA"/>
</dbReference>
<reference evidence="3 4" key="1">
    <citation type="submission" date="2020-08" db="EMBL/GenBank/DDBJ databases">
        <title>Genome sequence of Erysipelothrix inopinata DSM 15511T.</title>
        <authorList>
            <person name="Hyun D.-W."/>
            <person name="Bae J.-W."/>
        </authorList>
    </citation>
    <scope>NUCLEOTIDE SEQUENCE [LARGE SCALE GENOMIC DNA]</scope>
    <source>
        <strain evidence="3 4">DSM 15511</strain>
    </source>
</reference>
<dbReference type="PANTHER" id="PTHR10357">
    <property type="entry name" value="ALPHA-AMYLASE FAMILY MEMBER"/>
    <property type="match status" value="1"/>
</dbReference>
<dbReference type="SMART" id="SM00642">
    <property type="entry name" value="Aamy"/>
    <property type="match status" value="1"/>
</dbReference>
<dbReference type="InterPro" id="IPR017853">
    <property type="entry name" value="GH"/>
</dbReference>
<evidence type="ECO:0000256" key="1">
    <source>
        <dbReference type="ARBA" id="ARBA00008061"/>
    </source>
</evidence>
<dbReference type="Gene3D" id="3.20.20.80">
    <property type="entry name" value="Glycosidases"/>
    <property type="match status" value="1"/>
</dbReference>
<evidence type="ECO:0000313" key="3">
    <source>
        <dbReference type="EMBL" id="QNN60790.1"/>
    </source>
</evidence>
<dbReference type="GO" id="GO:0009313">
    <property type="term" value="P:oligosaccharide catabolic process"/>
    <property type="evidence" value="ECO:0007669"/>
    <property type="project" value="TreeGrafter"/>
</dbReference>
<keyword evidence="4" id="KW-1185">Reference proteome</keyword>
<dbReference type="CDD" id="cd11316">
    <property type="entry name" value="AmyAc_bac2_AmyA"/>
    <property type="match status" value="1"/>
</dbReference>
<comment type="similarity">
    <text evidence="1">Belongs to the glycosyl hydrolase 13 family.</text>
</comment>
<dbReference type="AlphaFoldDB" id="A0A7G9RYW5"/>